<feature type="region of interest" description="Disordered" evidence="1">
    <location>
        <begin position="22"/>
        <end position="76"/>
    </location>
</feature>
<dbReference type="OrthoDB" id="1817824at2"/>
<comment type="caution">
    <text evidence="2">The sequence shown here is derived from an EMBL/GenBank/DDBJ whole genome shotgun (WGS) entry which is preliminary data.</text>
</comment>
<accession>W7ULH3</accession>
<dbReference type="RefSeq" id="WP_037297205.1">
    <property type="nucleotide sequence ID" value="NZ_ATAX01000010.1"/>
</dbReference>
<gene>
    <name evidence="2" type="ORF">RF007C_03920</name>
</gene>
<keyword evidence="3" id="KW-1185">Reference proteome</keyword>
<proteinExistence type="predicted"/>
<evidence type="ECO:0000313" key="3">
    <source>
        <dbReference type="Proteomes" id="UP000019365"/>
    </source>
</evidence>
<dbReference type="PATRIC" id="fig|1341157.4.peg.665"/>
<dbReference type="Proteomes" id="UP000019365">
    <property type="component" value="Unassembled WGS sequence"/>
</dbReference>
<dbReference type="AlphaFoldDB" id="W7ULH3"/>
<protein>
    <submittedName>
        <fullName evidence="2">Uncharacterized protein</fullName>
    </submittedName>
</protein>
<dbReference type="PROSITE" id="PS51257">
    <property type="entry name" value="PROKAR_LIPOPROTEIN"/>
    <property type="match status" value="1"/>
</dbReference>
<feature type="compositionally biased region" description="Low complexity" evidence="1">
    <location>
        <begin position="32"/>
        <end position="71"/>
    </location>
</feature>
<reference evidence="2 3" key="1">
    <citation type="journal article" date="2014" name="PLoS ONE">
        <title>Rumen cellulosomics: divergent fiber-degrading strategies revealed by comparative genome-wide analysis of six ruminococcal strains.</title>
        <authorList>
            <person name="Dassa B."/>
            <person name="Borovok I."/>
            <person name="Ruimy-Israeli V."/>
            <person name="Lamed R."/>
            <person name="Flint H.J."/>
            <person name="Duncan S.H."/>
            <person name="Henrissat B."/>
            <person name="Coutinho P."/>
            <person name="Morrison M."/>
            <person name="Mosoni P."/>
            <person name="Yeoman C.J."/>
            <person name="White B.A."/>
            <person name="Bayer E.A."/>
        </authorList>
    </citation>
    <scope>NUCLEOTIDE SEQUENCE [LARGE SCALE GENOMIC DNA]</scope>
    <source>
        <strain evidence="2 3">007c</strain>
    </source>
</reference>
<name>W7ULH3_RUMFL</name>
<evidence type="ECO:0000313" key="2">
    <source>
        <dbReference type="EMBL" id="EWM54613.1"/>
    </source>
</evidence>
<evidence type="ECO:0000256" key="1">
    <source>
        <dbReference type="SAM" id="MobiDB-lite"/>
    </source>
</evidence>
<organism evidence="2 3">
    <name type="scientific">Ruminococcus flavefaciens 007c</name>
    <dbReference type="NCBI Taxonomy" id="1341157"/>
    <lineage>
        <taxon>Bacteria</taxon>
        <taxon>Bacillati</taxon>
        <taxon>Bacillota</taxon>
        <taxon>Clostridia</taxon>
        <taxon>Eubacteriales</taxon>
        <taxon>Oscillospiraceae</taxon>
        <taxon>Ruminococcus</taxon>
    </lineage>
</organism>
<dbReference type="EMBL" id="ATAX01000010">
    <property type="protein sequence ID" value="EWM54613.1"/>
    <property type="molecule type" value="Genomic_DNA"/>
</dbReference>
<sequence>MKKIIALSCLTAMLLAGCGPKNGDSSPKTSQEETTAAAQNTEAETTTAEATTEASATEATTVETTEPPVTTHDGNVSAGGIMDMYPAIYQGFIKAEFEKVAAANDGTASIEYAFRDLDADGIPELIFKRGTCEADFAVNVFTIDSEGEIKDLGLIGGGHTTFCYDENTGDFVMQWAHMGAGCFEYFKMVNGAVTKAQDTYEYNIGQDESYDDICKAKGIRTIYPYVTSYRSSLNGGIVSYFVTGPDEMEEKDGLYLDYMG</sequence>